<dbReference type="PROSITE" id="PS50007">
    <property type="entry name" value="PIPLC_X_DOMAIN"/>
    <property type="match status" value="1"/>
</dbReference>
<dbReference type="Gene3D" id="3.20.20.190">
    <property type="entry name" value="Phosphatidylinositol (PI) phosphodiesterase"/>
    <property type="match status" value="1"/>
</dbReference>
<evidence type="ECO:0000313" key="3">
    <source>
        <dbReference type="Proteomes" id="UP000050874"/>
    </source>
</evidence>
<dbReference type="EMBL" id="LIAV01000035">
    <property type="protein sequence ID" value="KRO41011.1"/>
    <property type="molecule type" value="Genomic_DNA"/>
</dbReference>
<proteinExistence type="predicted"/>
<dbReference type="InterPro" id="IPR030395">
    <property type="entry name" value="GP_PDE_dom"/>
</dbReference>
<dbReference type="PANTHER" id="PTHR46211:SF14">
    <property type="entry name" value="GLYCEROPHOSPHODIESTER PHOSPHODIESTERASE"/>
    <property type="match status" value="1"/>
</dbReference>
<dbReference type="AlphaFoldDB" id="A0A0R2PY61"/>
<dbReference type="InterPro" id="IPR017946">
    <property type="entry name" value="PLC-like_Pdiesterase_TIM-brl"/>
</dbReference>
<dbReference type="PROSITE" id="PS51704">
    <property type="entry name" value="GP_PDE"/>
    <property type="match status" value="1"/>
</dbReference>
<sequence length="246" mass="27698">MEYHSYLQQPGISISAHRGGSLEAPENTLEAFRYSLDIGCQYIETDVQLSSDGIPYIFHDDDLERILGKNIAFSSMQSSEIDGLIIFQKYTIPTLEAALLEFPEALFQIDIKTDEVAMPALKVIQKCAAMNRICIASFNSDRLKRVADAYPEVCLSMGPKEVLKLLLASFKLYNKKIPGNCLQIPIYQYGLKLVTKRFVNYIQNQGLKIMVWTINDSKTMQSLIDMGVDGIITDRPSLLKKLISES</sequence>
<dbReference type="Proteomes" id="UP000050874">
    <property type="component" value="Unassembled WGS sequence"/>
</dbReference>
<dbReference type="PANTHER" id="PTHR46211">
    <property type="entry name" value="GLYCEROPHOSPHORYL DIESTER PHOSPHODIESTERASE"/>
    <property type="match status" value="1"/>
</dbReference>
<gene>
    <name evidence="2" type="ORF">ABR63_07160</name>
</gene>
<comment type="caution">
    <text evidence="2">The sequence shown here is derived from an EMBL/GenBank/DDBJ whole genome shotgun (WGS) entry which is preliminary data.</text>
</comment>
<dbReference type="GO" id="GO:0006629">
    <property type="term" value="P:lipid metabolic process"/>
    <property type="evidence" value="ECO:0007669"/>
    <property type="project" value="InterPro"/>
</dbReference>
<organism evidence="2 3">
    <name type="scientific">SAR86 cluster bacterium BACL1 MAG-120920-bin57</name>
    <dbReference type="NCBI Taxonomy" id="1655571"/>
    <lineage>
        <taxon>Bacteria</taxon>
        <taxon>Pseudomonadati</taxon>
        <taxon>Pseudomonadota</taxon>
        <taxon>Gammaproteobacteria</taxon>
        <taxon>SAR86 cluster</taxon>
    </lineage>
</organism>
<evidence type="ECO:0000259" key="1">
    <source>
        <dbReference type="PROSITE" id="PS51704"/>
    </source>
</evidence>
<dbReference type="GO" id="GO:0008081">
    <property type="term" value="F:phosphoric diester hydrolase activity"/>
    <property type="evidence" value="ECO:0007669"/>
    <property type="project" value="InterPro"/>
</dbReference>
<protein>
    <submittedName>
        <fullName evidence="2">Glycerophosphodiester phosphodiesterase</fullName>
    </submittedName>
</protein>
<dbReference type="Pfam" id="PF03009">
    <property type="entry name" value="GDPD"/>
    <property type="match status" value="1"/>
</dbReference>
<evidence type="ECO:0000313" key="2">
    <source>
        <dbReference type="EMBL" id="KRO41011.1"/>
    </source>
</evidence>
<feature type="domain" description="GP-PDE" evidence="1">
    <location>
        <begin position="12"/>
        <end position="243"/>
    </location>
</feature>
<reference evidence="3" key="1">
    <citation type="submission" date="2015-10" db="EMBL/GenBank/DDBJ databases">
        <title>Metagenome-Assembled Genomes uncover a global brackish microbiome.</title>
        <authorList>
            <person name="Hugerth L.W."/>
            <person name="Larsson J."/>
            <person name="Alneberg J."/>
            <person name="Lindh M.V."/>
            <person name="Legrand C."/>
            <person name="Pinhassi J."/>
            <person name="Andersson A."/>
        </authorList>
    </citation>
    <scope>NUCLEOTIDE SEQUENCE [LARGE SCALE GENOMIC DNA]</scope>
</reference>
<accession>A0A0R2PY61</accession>
<name>A0A0R2PY61_9GAMM</name>
<dbReference type="SUPFAM" id="SSF51695">
    <property type="entry name" value="PLC-like phosphodiesterases"/>
    <property type="match status" value="1"/>
</dbReference>